<feature type="region of interest" description="Disordered" evidence="1">
    <location>
        <begin position="71"/>
        <end position="90"/>
    </location>
</feature>
<evidence type="ECO:0000313" key="4">
    <source>
        <dbReference type="Proteomes" id="UP000823388"/>
    </source>
</evidence>
<reference evidence="3" key="1">
    <citation type="submission" date="2020-05" db="EMBL/GenBank/DDBJ databases">
        <title>WGS assembly of Panicum virgatum.</title>
        <authorList>
            <person name="Lovell J.T."/>
            <person name="Jenkins J."/>
            <person name="Shu S."/>
            <person name="Juenger T.E."/>
            <person name="Schmutz J."/>
        </authorList>
    </citation>
    <scope>NUCLEOTIDE SEQUENCE</scope>
    <source>
        <strain evidence="3">AP13</strain>
    </source>
</reference>
<keyword evidence="2" id="KW-0732">Signal</keyword>
<feature type="chain" id="PRO_5035729386" evidence="2">
    <location>
        <begin position="20"/>
        <end position="224"/>
    </location>
</feature>
<protein>
    <submittedName>
        <fullName evidence="3">Uncharacterized protein</fullName>
    </submittedName>
</protein>
<organism evidence="3 4">
    <name type="scientific">Panicum virgatum</name>
    <name type="common">Blackwell switchgrass</name>
    <dbReference type="NCBI Taxonomy" id="38727"/>
    <lineage>
        <taxon>Eukaryota</taxon>
        <taxon>Viridiplantae</taxon>
        <taxon>Streptophyta</taxon>
        <taxon>Embryophyta</taxon>
        <taxon>Tracheophyta</taxon>
        <taxon>Spermatophyta</taxon>
        <taxon>Magnoliopsida</taxon>
        <taxon>Liliopsida</taxon>
        <taxon>Poales</taxon>
        <taxon>Poaceae</taxon>
        <taxon>PACMAD clade</taxon>
        <taxon>Panicoideae</taxon>
        <taxon>Panicodae</taxon>
        <taxon>Paniceae</taxon>
        <taxon>Panicinae</taxon>
        <taxon>Panicum</taxon>
        <taxon>Panicum sect. Hiantes</taxon>
    </lineage>
</organism>
<feature type="signal peptide" evidence="2">
    <location>
        <begin position="1"/>
        <end position="19"/>
    </location>
</feature>
<dbReference type="AlphaFoldDB" id="A0A8T0QT64"/>
<evidence type="ECO:0000313" key="3">
    <source>
        <dbReference type="EMBL" id="KAG2576210.1"/>
    </source>
</evidence>
<name>A0A8T0QT64_PANVG</name>
<comment type="caution">
    <text evidence="3">The sequence shown here is derived from an EMBL/GenBank/DDBJ whole genome shotgun (WGS) entry which is preliminary data.</text>
</comment>
<keyword evidence="4" id="KW-1185">Reference proteome</keyword>
<evidence type="ECO:0000256" key="1">
    <source>
        <dbReference type="SAM" id="MobiDB-lite"/>
    </source>
</evidence>
<dbReference type="EMBL" id="CM029048">
    <property type="protein sequence ID" value="KAG2576210.1"/>
    <property type="molecule type" value="Genomic_DNA"/>
</dbReference>
<feature type="compositionally biased region" description="Low complexity" evidence="1">
    <location>
        <begin position="34"/>
        <end position="51"/>
    </location>
</feature>
<gene>
    <name evidence="3" type="ORF">PVAP13_6NG014555</name>
</gene>
<proteinExistence type="predicted"/>
<feature type="region of interest" description="Disordered" evidence="1">
    <location>
        <begin position="17"/>
        <end position="52"/>
    </location>
</feature>
<sequence length="224" mass="24503">MVQWLQFMGLQHLTASSAAGGIGAGGPPRRRPRTSSSTRTSRPCSPTSGSRMGSLGCWALEYDRSGQATVKSDSVHRRGGARAAHLREEGRRHQQAFDQAERGHPVQMAQQTIEQALALCRKGSNHGHQGFCGTTTQWISPPGISSLKFSRLSLGTIPPKIEGIWIRSFRKVQIKLYVDFRLGGDPNIIPAVKIPVASLPIQVCRLSRNLAKSNAIFNFSHLLQ</sequence>
<dbReference type="Proteomes" id="UP000823388">
    <property type="component" value="Chromosome 6N"/>
</dbReference>
<evidence type="ECO:0000256" key="2">
    <source>
        <dbReference type="SAM" id="SignalP"/>
    </source>
</evidence>
<accession>A0A8T0QT64</accession>